<dbReference type="PANTHER" id="PTHR33163">
    <property type="entry name" value="PROTEIN TIC 214-RELATED"/>
    <property type="match status" value="1"/>
</dbReference>
<name>A0A7D7JTM4_9MONI</name>
<feature type="transmembrane region" description="Helical" evidence="1">
    <location>
        <begin position="200"/>
        <end position="218"/>
    </location>
</feature>
<keyword evidence="1" id="KW-0813">Transport</keyword>
<keyword evidence="1" id="KW-0472">Membrane</keyword>
<keyword evidence="1 2" id="KW-0150">Chloroplast</keyword>
<evidence type="ECO:0000256" key="1">
    <source>
        <dbReference type="RuleBase" id="RU364085"/>
    </source>
</evidence>
<comment type="subcellular location">
    <subcellularLocation>
        <location evidence="1">Plastid</location>
        <location evidence="1">Chloroplast inner membrane</location>
    </subcellularLocation>
</comment>
<dbReference type="EMBL" id="MN709399">
    <property type="protein sequence ID" value="QMQ99199.1"/>
    <property type="molecule type" value="Genomic_DNA"/>
</dbReference>
<dbReference type="InterPro" id="IPR008896">
    <property type="entry name" value="TIC214"/>
</dbReference>
<comment type="similarity">
    <text evidence="1">Belongs to the TIC214 family.</text>
</comment>
<comment type="function">
    <text evidence="1">Involved in protein precursor import into chloroplasts. May be part of an intermediate translocation complex acting as a protein-conducting channel at the inner envelope.</text>
</comment>
<dbReference type="RefSeq" id="YP_009920313.1">
    <property type="nucleotide sequence ID" value="NC_050350.1"/>
</dbReference>
<reference evidence="2" key="1">
    <citation type="journal article" date="2020" name="Mitochondrial DNA Part B Resour">
        <title>The first complete chloroplast genome of Adiantum nelumboides (Pteridaceae), a rare and endangered fern species.</title>
        <authorList>
            <person name="Liu H."/>
            <person name="Zuo Y."/>
            <person name="Zhan P."/>
            <person name="Shi Y."/>
        </authorList>
    </citation>
    <scope>NUCLEOTIDE SEQUENCE</scope>
</reference>
<sequence>TNTNLLSSLLWTKLIGPRVLLGLYYGLLTTLPVGPSQILCVRSFLLGGNLSGLVSLSGSVLAQLVTILSIYCSPIYLFLLRPHILTVVAVPYTLLFCLIIKDFPNYQILRPVTSLRDSRVARLFLINFLFQILNPVMLPNPVLTRLIYSCLFRYSTDTIFMIAIFMGWLTGQSAFYYFSRLLLSRVEKDSPMLYLVAKRSIYTTFSIVFVYYAVAYLGRAPVSFWTKKFMNESHDREMDFWEIAEYSDLLWWFFKPWPTSFFDPSRANRGNRFVKNCRSDINGSFYKGRTSTYFFERCLTDGKERLSFTALPSLSIFRKEIYWSMAKSRRSFRTCLSLRNWISQKFVRTISFEKELIDRVKVLDFGSSFSKTLRKKIRLTGGRRGRIPRTYDPLANKSRIRIPVPQTFLLLDELSLTRWKWGKLQDSKKAENARDIIKRNFFKDWISDKNQRWRRGNGNPLPWNTLPSTSKRIFQFIFKNRVLYDYEIQDILKKIRSSPKLDVTWNEITNLDYEDQILFLTYLEVGYFHQFSWISKLKGFSVRNCERVSNVERKIRRLHKVEDLSMDLARTIALYFDNDFDVPGEDGDFRHRKLRNVGVTFAKGNPRSEKFVQRYANVSDFRRRFLKGSMRSRRRKTLLWKSLQEKIRSAIFLRSAERPMLFQSLIEQMTTSNLESELGEFKKHWDGKFHEKLLDISPSARRSLIGELKLARAAIAARSDIGPIHNGRGYMLVFQSRFRKFLKLPVLIVMKNIGRILLRQNPEWDKDWTKWGKEIHINCTFDGEEFSQDELPPRWLKEGIQIKIVYPFRLKPWHTDDSKKQNTLQREHGEAKFKNKKLKSKKELKRKRHKFTYLTVLGYQTDIPFGTIQKETSFWKPVQRKLIRSCMRGLPRQIKHAYQSISYRFELGKVLKPKSTQLEELDVLSNLRRNGELPSVFSKYNRNYNKTSSTNYVDKVANPDYGLTTKSGKSVAIGGEIQPASVTDKQLVIRDLIGRERSFRNIVAADSTKLLDKKVETDKPYSEITLNNLLPIPIDAASSDTEIINAANLEWKQLVHSEEVLLSFSFLVKELVETFASVVINLSFTIDRISVHYFNELVALVMQLARVLDNINISRTNNLFTKNILPRFSLPSQACLYADIWRTGIKEDLDLELLVNNRKNNSSCGVTNRQGDICSDRDGVSNLYQAQVYVKENPVHYDFIETQFPSPKKGGNSENKLISSFDGKIGTPAKGFFDENVARSIEKWGFLNRFLNLDENNWNEWLDCLSRYNLPSSSWRSLAPRKWKVCLGKLSISETNILNEPRFHILHNKLQTYSIYTKKYFLRNRISNFNKLRNHRNVLQNLTDFAQNGDVLNFSVRQDVLQRRFCRRSRIWTSGKGSKILKFIRFRNLEVGGRSNFNLQIDLLSRLDLHVAKQKSFYGFSEKTKWSKDPIVKDNDQCDLVMDINSRFQRVLDELYEVMLEEREDADYIFRWKWKFEAELERFRNLITLTRTLGDDQDLITLCNNIEINSDLLNLYFDATTKLDLFHNLSVISAHRLPLVFDDQDLLYKIINPLLRFRSRLRGGIGRRFCRKVGNDSYISNLSHILIERNCKQSRFYNIDDLLSPRRQREFRFLRCLLISEDLAPKRDSSHFILEMEKARNVERQYLPVPGGIQKIRRFLWPSHRLEEVACTGRFCLGITTGSRFVTTRIRMYPITKS</sequence>
<protein>
    <recommendedName>
        <fullName evidence="1">Protein TIC 214</fullName>
    </recommendedName>
    <alternativeName>
        <fullName evidence="1">Translocon at the inner envelope membrane of chloroplasts 214</fullName>
    </alternativeName>
</protein>
<keyword evidence="1 2" id="KW-0934">Plastid</keyword>
<feature type="transmembrane region" description="Helical" evidence="1">
    <location>
        <begin position="158"/>
        <end position="179"/>
    </location>
</feature>
<feature type="transmembrane region" description="Helical" evidence="1">
    <location>
        <begin position="53"/>
        <end position="77"/>
    </location>
</feature>
<comment type="subunit">
    <text evidence="1">Part of the Tic complex.</text>
</comment>
<accession>A0A7D7JTM4</accession>
<feature type="transmembrane region" description="Helical" evidence="1">
    <location>
        <begin position="20"/>
        <end position="41"/>
    </location>
</feature>
<feature type="transmembrane region" description="Helical" evidence="1">
    <location>
        <begin position="83"/>
        <end position="100"/>
    </location>
</feature>
<evidence type="ECO:0000313" key="2">
    <source>
        <dbReference type="EMBL" id="QMQ99199.1"/>
    </source>
</evidence>
<dbReference type="GO" id="GO:0015031">
    <property type="term" value="P:protein transport"/>
    <property type="evidence" value="ECO:0007669"/>
    <property type="project" value="UniProtKB-KW"/>
</dbReference>
<geneLocation type="chloroplast" evidence="2"/>
<dbReference type="GO" id="GO:0009706">
    <property type="term" value="C:chloroplast inner membrane"/>
    <property type="evidence" value="ECO:0007669"/>
    <property type="project" value="UniProtKB-SubCell"/>
</dbReference>
<keyword evidence="1" id="KW-0812">Transmembrane</keyword>
<keyword evidence="1" id="KW-1133">Transmembrane helix</keyword>
<dbReference type="Pfam" id="PF05758">
    <property type="entry name" value="Ycf1"/>
    <property type="match status" value="2"/>
</dbReference>
<feature type="transmembrane region" description="Helical" evidence="1">
    <location>
        <begin position="120"/>
        <end position="138"/>
    </location>
</feature>
<keyword evidence="1" id="KW-0653">Protein transport</keyword>
<dbReference type="GeneID" id="58908098"/>
<keyword evidence="1" id="KW-1001">Plastid inner membrane</keyword>
<proteinExistence type="inferred from homology"/>
<gene>
    <name evidence="2" type="primary">ycf1</name>
    <name evidence="1" type="synonym">TIC214</name>
</gene>
<dbReference type="PANTHER" id="PTHR33163:SF40">
    <property type="entry name" value="PROTEIN TIC 214"/>
    <property type="match status" value="1"/>
</dbReference>
<organism evidence="2">
    <name type="scientific">Adiantum nelumboides</name>
    <dbReference type="NCBI Taxonomy" id="2759587"/>
    <lineage>
        <taxon>Eukaryota</taxon>
        <taxon>Viridiplantae</taxon>
        <taxon>Streptophyta</taxon>
        <taxon>Embryophyta</taxon>
        <taxon>Tracheophyta</taxon>
        <taxon>Polypodiopsida</taxon>
        <taxon>Polypodiidae</taxon>
        <taxon>Polypodiales</taxon>
        <taxon>Pteridineae</taxon>
        <taxon>Pteridaceae</taxon>
        <taxon>Vittarioideae</taxon>
        <taxon>Adiantum</taxon>
    </lineage>
</organism>